<evidence type="ECO:0000256" key="1">
    <source>
        <dbReference type="ARBA" id="ARBA00009809"/>
    </source>
</evidence>
<gene>
    <name evidence="5" type="ORF">ACFSKW_19360</name>
</gene>
<dbReference type="InterPro" id="IPR054746">
    <property type="entry name" value="GLMA-like_second"/>
</dbReference>
<proteinExistence type="inferred from homology"/>
<evidence type="ECO:0000259" key="4">
    <source>
        <dbReference type="Pfam" id="PF22369"/>
    </source>
</evidence>
<accession>A0ABW4SWF1</accession>
<sequence>MSIEVREGVVVVDGTPRVLVTADYPYYRDRPSDWAGRLRALRDDLGVEVITSYIPWRHHQPDPDVAPDFTDVIAFFGLCHELGLKVIAKPGPFIHAETNYGGLPDWVASYEPVLDSAGEPLRWGGLPLPAPLGAAFFDRTAQWLAAVGKEVLDAATHPDGPVIMMQIANEGLYTNGALPLTSYDYSDSGLAFFRSRLQHWYGTPQEYNRLHDATITSWEQVPPTGADWGRFHADYLAEVYRRWADAVGCRVPVVVNLNPPTVAHLDDWLARVRPATWDDIHYGFTNWMGVVSADADAHARYVIAAKLAPGPNMEENWGFSELYDRAYADATTSFHQTLLAMAAGATGFNVYTGVNTSWWTDELDAGHAPPYPDCAPIAADGTATEKAPVVKALADFFGRHGAEFLECVPATGGAFGLYLPYAGTGACGAALRAYHDRMRVAGLDYALLDLQHTTAERLAAHGTVTVPGGRRMHRAVQRLLADHVAGGGRVLVDGEVPVEDEDARPCAVLAGALSGEAQPLPVPAARVVRGRADVYLRAHPSSGVRYLTVLAHSDNDEPIGVEVGGDRLEVVTCRGGAAVARLAGGRLDDHLVKGVNAFLDSAVPAAIAFGGTRFAAVEAGDLYSL</sequence>
<comment type="caution">
    <text evidence="5">The sequence shown here is derived from an EMBL/GenBank/DDBJ whole genome shotgun (WGS) entry which is preliminary data.</text>
</comment>
<dbReference type="Pfam" id="PF01301">
    <property type="entry name" value="Glyco_hydro_35"/>
    <property type="match status" value="1"/>
</dbReference>
<dbReference type="InterPro" id="IPR031330">
    <property type="entry name" value="Gly_Hdrlase_35_cat"/>
</dbReference>
<dbReference type="InterPro" id="IPR029062">
    <property type="entry name" value="Class_I_gatase-like"/>
</dbReference>
<evidence type="ECO:0000313" key="6">
    <source>
        <dbReference type="Proteomes" id="UP001597368"/>
    </source>
</evidence>
<dbReference type="EC" id="3.2.1.23" evidence="5"/>
<dbReference type="Gene3D" id="3.20.20.80">
    <property type="entry name" value="Glycosidases"/>
    <property type="match status" value="1"/>
</dbReference>
<dbReference type="GO" id="GO:0004565">
    <property type="term" value="F:beta-galactosidase activity"/>
    <property type="evidence" value="ECO:0007669"/>
    <property type="project" value="UniProtKB-EC"/>
</dbReference>
<feature type="domain" description="GLMA-like second" evidence="4">
    <location>
        <begin position="436"/>
        <end position="516"/>
    </location>
</feature>
<name>A0ABW4SWF1_9ACTN</name>
<organism evidence="5 6">
    <name type="scientific">Nonomuraea mangrovi</name>
    <dbReference type="NCBI Taxonomy" id="2316207"/>
    <lineage>
        <taxon>Bacteria</taxon>
        <taxon>Bacillati</taxon>
        <taxon>Actinomycetota</taxon>
        <taxon>Actinomycetes</taxon>
        <taxon>Streptosporangiales</taxon>
        <taxon>Streptosporangiaceae</taxon>
        <taxon>Nonomuraea</taxon>
    </lineage>
</organism>
<evidence type="ECO:0000259" key="3">
    <source>
        <dbReference type="Pfam" id="PF01301"/>
    </source>
</evidence>
<dbReference type="InterPro" id="IPR001944">
    <property type="entry name" value="Glycoside_Hdrlase_35"/>
</dbReference>
<comment type="similarity">
    <text evidence="1 2">Belongs to the glycosyl hydrolase 35 family.</text>
</comment>
<dbReference type="RefSeq" id="WP_379573661.1">
    <property type="nucleotide sequence ID" value="NZ_JBHUFV010000033.1"/>
</dbReference>
<keyword evidence="6" id="KW-1185">Reference proteome</keyword>
<dbReference type="EMBL" id="JBHUFV010000033">
    <property type="protein sequence ID" value="MFD1933622.1"/>
    <property type="molecule type" value="Genomic_DNA"/>
</dbReference>
<dbReference type="SUPFAM" id="SSF51445">
    <property type="entry name" value="(Trans)glycosidases"/>
    <property type="match status" value="1"/>
</dbReference>
<reference evidence="6" key="1">
    <citation type="journal article" date="2019" name="Int. J. Syst. Evol. Microbiol.">
        <title>The Global Catalogue of Microorganisms (GCM) 10K type strain sequencing project: providing services to taxonomists for standard genome sequencing and annotation.</title>
        <authorList>
            <consortium name="The Broad Institute Genomics Platform"/>
            <consortium name="The Broad Institute Genome Sequencing Center for Infectious Disease"/>
            <person name="Wu L."/>
            <person name="Ma J."/>
        </authorList>
    </citation>
    <scope>NUCLEOTIDE SEQUENCE [LARGE SCALE GENOMIC DNA]</scope>
    <source>
        <strain evidence="6">ICMP 6774ER</strain>
    </source>
</reference>
<dbReference type="InterPro" id="IPR017853">
    <property type="entry name" value="GH"/>
</dbReference>
<protein>
    <submittedName>
        <fullName evidence="5">Beta-galactosidase</fullName>
        <ecNumber evidence="5">3.2.1.23</ecNumber>
    </submittedName>
</protein>
<dbReference type="Proteomes" id="UP001597368">
    <property type="component" value="Unassembled WGS sequence"/>
</dbReference>
<dbReference type="Gene3D" id="3.40.50.880">
    <property type="match status" value="1"/>
</dbReference>
<feature type="domain" description="Glycoside hydrolase 35 catalytic" evidence="3">
    <location>
        <begin position="11"/>
        <end position="170"/>
    </location>
</feature>
<evidence type="ECO:0000256" key="2">
    <source>
        <dbReference type="RuleBase" id="RU003679"/>
    </source>
</evidence>
<keyword evidence="5" id="KW-0378">Hydrolase</keyword>
<keyword evidence="5" id="KW-0326">Glycosidase</keyword>
<evidence type="ECO:0000313" key="5">
    <source>
        <dbReference type="EMBL" id="MFD1933622.1"/>
    </source>
</evidence>
<dbReference type="Pfam" id="PF22369">
    <property type="entry name" value="GLMA_2nd"/>
    <property type="match status" value="1"/>
</dbReference>
<dbReference type="PANTHER" id="PTHR23421">
    <property type="entry name" value="BETA-GALACTOSIDASE RELATED"/>
    <property type="match status" value="1"/>
</dbReference>